<evidence type="ECO:0000259" key="8">
    <source>
        <dbReference type="Pfam" id="PF02272"/>
    </source>
</evidence>
<dbReference type="InterPro" id="IPR051673">
    <property type="entry name" value="SSDNA_exonuclease_RecJ"/>
</dbReference>
<evidence type="ECO:0000256" key="3">
    <source>
        <dbReference type="ARBA" id="ARBA00022722"/>
    </source>
</evidence>
<accession>A0A1M6GYX8</accession>
<dbReference type="OrthoDB" id="9809852at2"/>
<dbReference type="Pfam" id="PF01368">
    <property type="entry name" value="DHH"/>
    <property type="match status" value="1"/>
</dbReference>
<evidence type="ECO:0000313" key="11">
    <source>
        <dbReference type="Proteomes" id="UP000184292"/>
    </source>
</evidence>
<dbReference type="STRING" id="1447782.SAMN05444417_3008"/>
<evidence type="ECO:0000256" key="1">
    <source>
        <dbReference type="ARBA" id="ARBA00005915"/>
    </source>
</evidence>
<evidence type="ECO:0000259" key="7">
    <source>
        <dbReference type="Pfam" id="PF01368"/>
    </source>
</evidence>
<dbReference type="Pfam" id="PF02272">
    <property type="entry name" value="DHHA1"/>
    <property type="match status" value="1"/>
</dbReference>
<dbReference type="InterPro" id="IPR004610">
    <property type="entry name" value="RecJ"/>
</dbReference>
<keyword evidence="5 10" id="KW-0269">Exonuclease</keyword>
<comment type="similarity">
    <text evidence="1">Belongs to the RecJ family.</text>
</comment>
<dbReference type="GO" id="GO:0006310">
    <property type="term" value="P:DNA recombination"/>
    <property type="evidence" value="ECO:0007669"/>
    <property type="project" value="InterPro"/>
</dbReference>
<evidence type="ECO:0000259" key="9">
    <source>
        <dbReference type="Pfam" id="PF17768"/>
    </source>
</evidence>
<feature type="domain" description="RecJ OB" evidence="9">
    <location>
        <begin position="473"/>
        <end position="581"/>
    </location>
</feature>
<dbReference type="Gene3D" id="3.10.310.30">
    <property type="match status" value="1"/>
</dbReference>
<evidence type="ECO:0000313" key="10">
    <source>
        <dbReference type="EMBL" id="SHJ15143.1"/>
    </source>
</evidence>
<dbReference type="InterPro" id="IPR038763">
    <property type="entry name" value="DHH_sf"/>
</dbReference>
<dbReference type="EMBL" id="FQYO01000005">
    <property type="protein sequence ID" value="SHJ15143.1"/>
    <property type="molecule type" value="Genomic_DNA"/>
</dbReference>
<protein>
    <recommendedName>
        <fullName evidence="2">Single-stranded-DNA-specific exonuclease RecJ</fullName>
    </recommendedName>
</protein>
<evidence type="ECO:0000256" key="2">
    <source>
        <dbReference type="ARBA" id="ARBA00019841"/>
    </source>
</evidence>
<keyword evidence="6" id="KW-0175">Coiled coil</keyword>
<dbReference type="Gene3D" id="3.90.1640.30">
    <property type="match status" value="1"/>
</dbReference>
<dbReference type="RefSeq" id="WP_073332671.1">
    <property type="nucleotide sequence ID" value="NZ_FQYO01000005.1"/>
</dbReference>
<dbReference type="NCBIfam" id="TIGR00644">
    <property type="entry name" value="recJ"/>
    <property type="match status" value="1"/>
</dbReference>
<dbReference type="SUPFAM" id="SSF64182">
    <property type="entry name" value="DHH phosphoesterases"/>
    <property type="match status" value="1"/>
</dbReference>
<name>A0A1M6GYX8_9RHOB</name>
<keyword evidence="3" id="KW-0540">Nuclease</keyword>
<dbReference type="Proteomes" id="UP000184292">
    <property type="component" value="Unassembled WGS sequence"/>
</dbReference>
<dbReference type="InterPro" id="IPR041122">
    <property type="entry name" value="RecJ_OB"/>
</dbReference>
<feature type="domain" description="DDH" evidence="7">
    <location>
        <begin position="97"/>
        <end position="225"/>
    </location>
</feature>
<reference evidence="10 11" key="1">
    <citation type="submission" date="2016-11" db="EMBL/GenBank/DDBJ databases">
        <authorList>
            <person name="Jaros S."/>
            <person name="Januszkiewicz K."/>
            <person name="Wedrychowicz H."/>
        </authorList>
    </citation>
    <scope>NUCLEOTIDE SEQUENCE [LARGE SCALE GENOMIC DNA]</scope>
    <source>
        <strain evidence="10 11">DSM 100565</strain>
    </source>
</reference>
<dbReference type="GO" id="GO:0006281">
    <property type="term" value="P:DNA repair"/>
    <property type="evidence" value="ECO:0007669"/>
    <property type="project" value="InterPro"/>
</dbReference>
<feature type="domain" description="DHHA1" evidence="8">
    <location>
        <begin position="366"/>
        <end position="457"/>
    </location>
</feature>
<dbReference type="AlphaFoldDB" id="A0A1M6GYX8"/>
<keyword evidence="4" id="KW-0378">Hydrolase</keyword>
<gene>
    <name evidence="10" type="ORF">SAMN05444417_3008</name>
</gene>
<dbReference type="InterPro" id="IPR001667">
    <property type="entry name" value="DDH_dom"/>
</dbReference>
<proteinExistence type="inferred from homology"/>
<sequence length="591" mass="61653">MKDAPLPAAFLRVERSLGQRRWVGPGAEHERLTLAMEQATRLPRALCALLVRGGIAPQDAAAHCDPKVRDLLPDPMILRDMDPAAARLVAALDRRERIAVFADYDVDGGASAALLICWLRQMGRDATLYVPDRIDEGYGPNEAAMAGLAARHDLIVCVDCGTLSHGPIAAARGADVIVLDHHLGGETLPDCVAVVNPNRQDEDGALGHLCAASVVFLVLVELNRRLRPRGGPLPDLMGLMDLVALATVADVAPLIGVNRALVRAGLHRMALRERPGLRALADVAGMDGAPTAYHLGYMLGPRINAGGRIGMANLGARLLSTADPHEAQALAERLDALNAERREIEAQVRTAAMAQAEARADGPLAWAAGAGWHPGVVGIVAARVKEATNRPAVVIGIEDGIGKGSARSVAGVDIGAAIQRLAAEGLVLKGGGHRMAAGLTVEEGRIEAAMARLGELLARQGAGAGGPRDLRLDGLLMPGAATVELIDRLETAGPFGQGAPAPRFALPDCRVMLAKEVGQGHLKIAVGDGTGPRLDGIAFGAVETELGRALMAHGGARFHVAGRLEVNVWQGRRSAQLKLEDAAPATGGQDG</sequence>
<evidence type="ECO:0000256" key="4">
    <source>
        <dbReference type="ARBA" id="ARBA00022801"/>
    </source>
</evidence>
<organism evidence="10 11">
    <name type="scientific">Wenxinia saemankumensis</name>
    <dbReference type="NCBI Taxonomy" id="1447782"/>
    <lineage>
        <taxon>Bacteria</taxon>
        <taxon>Pseudomonadati</taxon>
        <taxon>Pseudomonadota</taxon>
        <taxon>Alphaproteobacteria</taxon>
        <taxon>Rhodobacterales</taxon>
        <taxon>Roseobacteraceae</taxon>
        <taxon>Wenxinia</taxon>
    </lineage>
</organism>
<dbReference type="PANTHER" id="PTHR30255">
    <property type="entry name" value="SINGLE-STRANDED-DNA-SPECIFIC EXONUCLEASE RECJ"/>
    <property type="match status" value="1"/>
</dbReference>
<evidence type="ECO:0000256" key="5">
    <source>
        <dbReference type="ARBA" id="ARBA00022839"/>
    </source>
</evidence>
<keyword evidence="11" id="KW-1185">Reference proteome</keyword>
<dbReference type="Pfam" id="PF17768">
    <property type="entry name" value="RecJ_OB"/>
    <property type="match status" value="1"/>
</dbReference>
<dbReference type="InterPro" id="IPR003156">
    <property type="entry name" value="DHHA1_dom"/>
</dbReference>
<dbReference type="GO" id="GO:0008409">
    <property type="term" value="F:5'-3' exonuclease activity"/>
    <property type="evidence" value="ECO:0007669"/>
    <property type="project" value="InterPro"/>
</dbReference>
<evidence type="ECO:0000256" key="6">
    <source>
        <dbReference type="SAM" id="Coils"/>
    </source>
</evidence>
<dbReference type="GO" id="GO:0003676">
    <property type="term" value="F:nucleic acid binding"/>
    <property type="evidence" value="ECO:0007669"/>
    <property type="project" value="InterPro"/>
</dbReference>
<feature type="coiled-coil region" evidence="6">
    <location>
        <begin position="327"/>
        <end position="357"/>
    </location>
</feature>
<dbReference type="PANTHER" id="PTHR30255:SF2">
    <property type="entry name" value="SINGLE-STRANDED-DNA-SPECIFIC EXONUCLEASE RECJ"/>
    <property type="match status" value="1"/>
</dbReference>